<keyword evidence="7" id="KW-0407">Ion channel</keyword>
<comment type="function">
    <text evidence="7">Mechanosensitive channel that participates in the regulation of osmotic pressure changes within the cell, opening in response to stretch forces in the membrane lipid bilayer, without the need for other proteins. Contributes to normal resistance to hypoosmotic shock. Forms an ion channel of 1.0 nanosiemens conductance with a slight preference for anions.</text>
</comment>
<evidence type="ECO:0000259" key="9">
    <source>
        <dbReference type="Pfam" id="PF21082"/>
    </source>
</evidence>
<keyword evidence="12" id="KW-1185">Reference proteome</keyword>
<feature type="transmembrane region" description="Helical" evidence="7">
    <location>
        <begin position="61"/>
        <end position="87"/>
    </location>
</feature>
<dbReference type="Gene3D" id="2.30.30.60">
    <property type="match status" value="1"/>
</dbReference>
<dbReference type="InterPro" id="IPR010920">
    <property type="entry name" value="LSM_dom_sf"/>
</dbReference>
<comment type="caution">
    <text evidence="7">Lacks conserved residue(s) required for the propagation of feature annotation.</text>
</comment>
<dbReference type="SUPFAM" id="SSF50182">
    <property type="entry name" value="Sm-like ribonucleoproteins"/>
    <property type="match status" value="1"/>
</dbReference>
<evidence type="ECO:0000256" key="3">
    <source>
        <dbReference type="ARBA" id="ARBA00022475"/>
    </source>
</evidence>
<dbReference type="PANTHER" id="PTHR30221">
    <property type="entry name" value="SMALL-CONDUCTANCE MECHANOSENSITIVE CHANNEL"/>
    <property type="match status" value="1"/>
</dbReference>
<evidence type="ECO:0000256" key="7">
    <source>
        <dbReference type="RuleBase" id="RU369025"/>
    </source>
</evidence>
<keyword evidence="4 7" id="KW-0812">Transmembrane</keyword>
<evidence type="ECO:0000256" key="6">
    <source>
        <dbReference type="ARBA" id="ARBA00023136"/>
    </source>
</evidence>
<evidence type="ECO:0000256" key="2">
    <source>
        <dbReference type="ARBA" id="ARBA00008017"/>
    </source>
</evidence>
<dbReference type="Proteomes" id="UP000468901">
    <property type="component" value="Unassembled WGS sequence"/>
</dbReference>
<protein>
    <recommendedName>
        <fullName evidence="7">Small-conductance mechanosensitive channel</fullName>
    </recommendedName>
</protein>
<feature type="transmembrane region" description="Helical" evidence="7">
    <location>
        <begin position="93"/>
        <end position="124"/>
    </location>
</feature>
<keyword evidence="6 7" id="KW-0472">Membrane</keyword>
<dbReference type="GO" id="GO:0005886">
    <property type="term" value="C:plasma membrane"/>
    <property type="evidence" value="ECO:0007669"/>
    <property type="project" value="UniProtKB-SubCell"/>
</dbReference>
<sequence>MMEWLPASIQHNLDTILPLFIDRGLSFVGAVVILILGYWLSGKARHWVSFLLGRAPNGDAMLQGFFGSIASYVVMIFTILAVLAQFGVQTTSFIALLGAAGLAVGLALQGTLSNVAAGVMLLFFRPFRAGNYVEVGGIAGTVKQLTLFTTELTTVDNVQIIIPNSNVWGQAVKNYSFHPTRRVDLVFGISYDDNIAKTMEVMRQVIGADKRVLATPEPLIAVNALNESSVDMLLRVWTSNDDYWPVKFDLTRAMKERFDAEGITIPFPTQTVHNFGDPQFAGIVTEPQKN</sequence>
<comment type="caution">
    <text evidence="11">The sequence shown here is derived from an EMBL/GenBank/DDBJ whole genome shotgun (WGS) entry which is preliminary data.</text>
</comment>
<keyword evidence="5 7" id="KW-1133">Transmembrane helix</keyword>
<evidence type="ECO:0000259" key="10">
    <source>
        <dbReference type="Pfam" id="PF21088"/>
    </source>
</evidence>
<keyword evidence="3" id="KW-1003">Cell membrane</keyword>
<dbReference type="InterPro" id="IPR049278">
    <property type="entry name" value="MS_channel_C"/>
</dbReference>
<dbReference type="Gene3D" id="1.10.287.1260">
    <property type="match status" value="1"/>
</dbReference>
<feature type="domain" description="Mechanosensitive ion channel MscS C-terminal" evidence="9">
    <location>
        <begin position="183"/>
        <end position="265"/>
    </location>
</feature>
<accession>A0A6N6VIZ2</accession>
<dbReference type="SUPFAM" id="SSF82689">
    <property type="entry name" value="Mechanosensitive channel protein MscS (YggB), C-terminal domain"/>
    <property type="match status" value="1"/>
</dbReference>
<evidence type="ECO:0000313" key="12">
    <source>
        <dbReference type="Proteomes" id="UP000468901"/>
    </source>
</evidence>
<evidence type="ECO:0000256" key="5">
    <source>
        <dbReference type="ARBA" id="ARBA00022989"/>
    </source>
</evidence>
<dbReference type="InterPro" id="IPR049142">
    <property type="entry name" value="MS_channel_1st"/>
</dbReference>
<dbReference type="GO" id="GO:0008381">
    <property type="term" value="F:mechanosensitive monoatomic ion channel activity"/>
    <property type="evidence" value="ECO:0007669"/>
    <property type="project" value="InterPro"/>
</dbReference>
<organism evidence="11 12">
    <name type="scientific">Parvibaculum sedimenti</name>
    <dbReference type="NCBI Taxonomy" id="2608632"/>
    <lineage>
        <taxon>Bacteria</taxon>
        <taxon>Pseudomonadati</taxon>
        <taxon>Pseudomonadota</taxon>
        <taxon>Alphaproteobacteria</taxon>
        <taxon>Hyphomicrobiales</taxon>
        <taxon>Parvibaculaceae</taxon>
        <taxon>Parvibaculum</taxon>
    </lineage>
</organism>
<comment type="similarity">
    <text evidence="2 7">Belongs to the MscS (TC 1.A.23) family.</text>
</comment>
<dbReference type="PANTHER" id="PTHR30221:SF1">
    <property type="entry name" value="SMALL-CONDUCTANCE MECHANOSENSITIVE CHANNEL"/>
    <property type="match status" value="1"/>
</dbReference>
<dbReference type="InterPro" id="IPR045275">
    <property type="entry name" value="MscS_archaea/bacteria_type"/>
</dbReference>
<proteinExistence type="inferred from homology"/>
<keyword evidence="7" id="KW-0813">Transport</keyword>
<name>A0A6N6VIZ2_9HYPH</name>
<dbReference type="InterPro" id="IPR011014">
    <property type="entry name" value="MscS_channel_TM-2"/>
</dbReference>
<dbReference type="Pfam" id="PF00924">
    <property type="entry name" value="MS_channel_2nd"/>
    <property type="match status" value="1"/>
</dbReference>
<gene>
    <name evidence="11" type="ORF">F2P47_05735</name>
</gene>
<evidence type="ECO:0000256" key="4">
    <source>
        <dbReference type="ARBA" id="ARBA00022692"/>
    </source>
</evidence>
<keyword evidence="7" id="KW-0406">Ion transport</keyword>
<evidence type="ECO:0000256" key="1">
    <source>
        <dbReference type="ARBA" id="ARBA00004651"/>
    </source>
</evidence>
<dbReference type="Gene3D" id="3.30.70.100">
    <property type="match status" value="1"/>
</dbReference>
<dbReference type="AlphaFoldDB" id="A0A6N6VIZ2"/>
<feature type="domain" description="Mechanosensitive ion channel transmembrane helices 2/3" evidence="10">
    <location>
        <begin position="69"/>
        <end position="109"/>
    </location>
</feature>
<evidence type="ECO:0000259" key="8">
    <source>
        <dbReference type="Pfam" id="PF00924"/>
    </source>
</evidence>
<feature type="transmembrane region" description="Helical" evidence="7">
    <location>
        <begin position="20"/>
        <end position="40"/>
    </location>
</feature>
<dbReference type="EMBL" id="WESC01000004">
    <property type="protein sequence ID" value="KAB7741246.1"/>
    <property type="molecule type" value="Genomic_DNA"/>
</dbReference>
<dbReference type="InterPro" id="IPR023408">
    <property type="entry name" value="MscS_beta-dom_sf"/>
</dbReference>
<keyword evidence="7" id="KW-0997">Cell inner membrane</keyword>
<evidence type="ECO:0000313" key="11">
    <source>
        <dbReference type="EMBL" id="KAB7741246.1"/>
    </source>
</evidence>
<reference evidence="11 12" key="1">
    <citation type="submission" date="2019-09" db="EMBL/GenBank/DDBJ databases">
        <title>Parvibaculum sedimenti sp. nov., isolated from sediment.</title>
        <authorList>
            <person name="Wang Y."/>
        </authorList>
    </citation>
    <scope>NUCLEOTIDE SEQUENCE [LARGE SCALE GENOMIC DNA]</scope>
    <source>
        <strain evidence="11 12">HXT-9</strain>
    </source>
</reference>
<dbReference type="InterPro" id="IPR006685">
    <property type="entry name" value="MscS_channel_2nd"/>
</dbReference>
<dbReference type="Pfam" id="PF21088">
    <property type="entry name" value="MS_channel_1st"/>
    <property type="match status" value="1"/>
</dbReference>
<comment type="subunit">
    <text evidence="7">Homoheptamer.</text>
</comment>
<dbReference type="Pfam" id="PF21082">
    <property type="entry name" value="MS_channel_3rd"/>
    <property type="match status" value="1"/>
</dbReference>
<comment type="subcellular location">
    <subcellularLocation>
        <location evidence="7">Cell inner membrane</location>
        <topology evidence="7">Multi-pass membrane protein</topology>
    </subcellularLocation>
    <subcellularLocation>
        <location evidence="1">Cell membrane</location>
        <topology evidence="1">Multi-pass membrane protein</topology>
    </subcellularLocation>
</comment>
<dbReference type="InterPro" id="IPR011066">
    <property type="entry name" value="MscS_channel_C_sf"/>
</dbReference>
<dbReference type="RefSeq" id="WP_152215218.1">
    <property type="nucleotide sequence ID" value="NZ_JBAQYD010000224.1"/>
</dbReference>
<feature type="domain" description="Mechanosensitive ion channel MscS" evidence="8">
    <location>
        <begin position="111"/>
        <end position="176"/>
    </location>
</feature>
<dbReference type="SUPFAM" id="SSF82861">
    <property type="entry name" value="Mechanosensitive channel protein MscS (YggB), transmembrane region"/>
    <property type="match status" value="1"/>
</dbReference>